<evidence type="ECO:0000256" key="1">
    <source>
        <dbReference type="SAM" id="Phobius"/>
    </source>
</evidence>
<evidence type="ECO:0000313" key="3">
    <source>
        <dbReference type="Proteomes" id="UP000091820"/>
    </source>
</evidence>
<evidence type="ECO:0000313" key="2">
    <source>
        <dbReference type="EnsemblMetazoa" id="GBRI014045-PA"/>
    </source>
</evidence>
<accession>A0A1A9WC41</accession>
<dbReference type="Proteomes" id="UP000091820">
    <property type="component" value="Unassembled WGS sequence"/>
</dbReference>
<protein>
    <submittedName>
        <fullName evidence="2">Uncharacterized protein</fullName>
    </submittedName>
</protein>
<reference evidence="2" key="2">
    <citation type="submission" date="2020-05" db="UniProtKB">
        <authorList>
            <consortium name="EnsemblMetazoa"/>
        </authorList>
    </citation>
    <scope>IDENTIFICATION</scope>
    <source>
        <strain evidence="2">IAEA</strain>
    </source>
</reference>
<organism evidence="2 3">
    <name type="scientific">Glossina brevipalpis</name>
    <dbReference type="NCBI Taxonomy" id="37001"/>
    <lineage>
        <taxon>Eukaryota</taxon>
        <taxon>Metazoa</taxon>
        <taxon>Ecdysozoa</taxon>
        <taxon>Arthropoda</taxon>
        <taxon>Hexapoda</taxon>
        <taxon>Insecta</taxon>
        <taxon>Pterygota</taxon>
        <taxon>Neoptera</taxon>
        <taxon>Endopterygota</taxon>
        <taxon>Diptera</taxon>
        <taxon>Brachycera</taxon>
        <taxon>Muscomorpha</taxon>
        <taxon>Hippoboscoidea</taxon>
        <taxon>Glossinidae</taxon>
        <taxon>Glossina</taxon>
    </lineage>
</organism>
<keyword evidence="3" id="KW-1185">Reference proteome</keyword>
<sequence length="108" mass="12627">MGIIRMEDKISNPSNGQLMCFYNPVQNIWEDEVLFTFKSYLFIPYGNSAADLQCIDIREGNTVAIQIRMQKVTHKQCPYVMVSFVVVYVVFIIIIMINYYDHYLTALK</sequence>
<reference evidence="3" key="1">
    <citation type="submission" date="2014-03" db="EMBL/GenBank/DDBJ databases">
        <authorList>
            <person name="Aksoy S."/>
            <person name="Warren W."/>
            <person name="Wilson R.K."/>
        </authorList>
    </citation>
    <scope>NUCLEOTIDE SEQUENCE [LARGE SCALE GENOMIC DNA]</scope>
    <source>
        <strain evidence="3">IAEA</strain>
    </source>
</reference>
<keyword evidence="1" id="KW-1133">Transmembrane helix</keyword>
<proteinExistence type="predicted"/>
<keyword evidence="1" id="KW-0812">Transmembrane</keyword>
<keyword evidence="1" id="KW-0472">Membrane</keyword>
<dbReference type="EnsemblMetazoa" id="GBRI014045-RA">
    <property type="protein sequence ID" value="GBRI014045-PA"/>
    <property type="gene ID" value="GBRI014045"/>
</dbReference>
<feature type="transmembrane region" description="Helical" evidence="1">
    <location>
        <begin position="77"/>
        <end position="100"/>
    </location>
</feature>
<dbReference type="VEuPathDB" id="VectorBase:GBRI014045"/>
<dbReference type="AlphaFoldDB" id="A0A1A9WC41"/>
<name>A0A1A9WC41_9MUSC</name>